<proteinExistence type="predicted"/>
<comment type="caution">
    <text evidence="1">The sequence shown here is derived from an EMBL/GenBank/DDBJ whole genome shotgun (WGS) entry which is preliminary data.</text>
</comment>
<accession>A0ABD1T7N3</accession>
<dbReference type="EMBL" id="JBFOLJ010000009">
    <property type="protein sequence ID" value="KAL2508548.1"/>
    <property type="molecule type" value="Genomic_DNA"/>
</dbReference>
<dbReference type="AlphaFoldDB" id="A0ABD1T7N3"/>
<evidence type="ECO:0000313" key="2">
    <source>
        <dbReference type="Proteomes" id="UP001604277"/>
    </source>
</evidence>
<protein>
    <submittedName>
        <fullName evidence="1">Uncharacterized protein</fullName>
    </submittedName>
</protein>
<name>A0ABD1T7N3_9LAMI</name>
<dbReference type="Proteomes" id="UP001604277">
    <property type="component" value="Unassembled WGS sequence"/>
</dbReference>
<gene>
    <name evidence="1" type="ORF">Fot_32195</name>
</gene>
<evidence type="ECO:0000313" key="1">
    <source>
        <dbReference type="EMBL" id="KAL2508548.1"/>
    </source>
</evidence>
<keyword evidence="2" id="KW-1185">Reference proteome</keyword>
<reference evidence="2" key="1">
    <citation type="submission" date="2024-07" db="EMBL/GenBank/DDBJ databases">
        <title>Two chromosome-level genome assemblies of Korean endemic species Abeliophyllum distichum and Forsythia ovata (Oleaceae).</title>
        <authorList>
            <person name="Jang H."/>
        </authorList>
    </citation>
    <scope>NUCLEOTIDE SEQUENCE [LARGE SCALE GENOMIC DNA]</scope>
</reference>
<sequence>MAELARFKEQLARSEAPAFKGHDERLLGMESDGLEDDYSLVQTTRIVEPSDESSARLVNAINDWANGRARVTYGVPGSLFHFSRVNVICEFSHSIHMAVTSPSERCKEGSFATCLIGSSIQLKRLIRKGTENQGSED</sequence>
<organism evidence="1 2">
    <name type="scientific">Forsythia ovata</name>
    <dbReference type="NCBI Taxonomy" id="205694"/>
    <lineage>
        <taxon>Eukaryota</taxon>
        <taxon>Viridiplantae</taxon>
        <taxon>Streptophyta</taxon>
        <taxon>Embryophyta</taxon>
        <taxon>Tracheophyta</taxon>
        <taxon>Spermatophyta</taxon>
        <taxon>Magnoliopsida</taxon>
        <taxon>eudicotyledons</taxon>
        <taxon>Gunneridae</taxon>
        <taxon>Pentapetalae</taxon>
        <taxon>asterids</taxon>
        <taxon>lamiids</taxon>
        <taxon>Lamiales</taxon>
        <taxon>Oleaceae</taxon>
        <taxon>Forsythieae</taxon>
        <taxon>Forsythia</taxon>
    </lineage>
</organism>